<reference evidence="2 3" key="1">
    <citation type="submission" date="2015-09" db="EMBL/GenBank/DDBJ databases">
        <title>Genome announcement of multiple Pseudomonas syringae strains.</title>
        <authorList>
            <person name="Thakur S."/>
            <person name="Wang P.W."/>
            <person name="Gong Y."/>
            <person name="Weir B.S."/>
            <person name="Guttman D.S."/>
        </authorList>
    </citation>
    <scope>NUCLEOTIDE SEQUENCE [LARGE SCALE GENOMIC DNA]</scope>
    <source>
        <strain evidence="2 3">ICMP3962</strain>
    </source>
</reference>
<dbReference type="Proteomes" id="UP000050266">
    <property type="component" value="Unassembled WGS sequence"/>
</dbReference>
<evidence type="ECO:0008006" key="4">
    <source>
        <dbReference type="Google" id="ProtNLM"/>
    </source>
</evidence>
<accession>A0A0N8TCN5</accession>
<comment type="caution">
    <text evidence="2">The sequence shown here is derived from an EMBL/GenBank/DDBJ whole genome shotgun (WGS) entry which is preliminary data.</text>
</comment>
<evidence type="ECO:0000256" key="1">
    <source>
        <dbReference type="SAM" id="Phobius"/>
    </source>
</evidence>
<keyword evidence="1" id="KW-0472">Membrane</keyword>
<feature type="transmembrane region" description="Helical" evidence="1">
    <location>
        <begin position="20"/>
        <end position="38"/>
    </location>
</feature>
<proteinExistence type="predicted"/>
<keyword evidence="1" id="KW-1133">Transmembrane helix</keyword>
<gene>
    <name evidence="2" type="ORF">ALO41_00324</name>
</gene>
<keyword evidence="1" id="KW-0812">Transmembrane</keyword>
<evidence type="ECO:0000313" key="2">
    <source>
        <dbReference type="EMBL" id="KPZ11289.1"/>
    </source>
</evidence>
<dbReference type="EMBL" id="LJRQ01000243">
    <property type="protein sequence ID" value="KPZ11289.1"/>
    <property type="molecule type" value="Genomic_DNA"/>
</dbReference>
<evidence type="ECO:0000313" key="3">
    <source>
        <dbReference type="Proteomes" id="UP000050266"/>
    </source>
</evidence>
<organism evidence="2 3">
    <name type="scientific">Pseudomonas amygdali pv. ulmi</name>
    <dbReference type="NCBI Taxonomy" id="251720"/>
    <lineage>
        <taxon>Bacteria</taxon>
        <taxon>Pseudomonadati</taxon>
        <taxon>Pseudomonadota</taxon>
        <taxon>Gammaproteobacteria</taxon>
        <taxon>Pseudomonadales</taxon>
        <taxon>Pseudomonadaceae</taxon>
        <taxon>Pseudomonas</taxon>
        <taxon>Pseudomonas amygdali</taxon>
    </lineage>
</organism>
<dbReference type="AlphaFoldDB" id="A0A0N8TCN5"/>
<sequence length="40" mass="4413">MPLEATMNIRSLNISRRASLFFGVITLLLIGLGGFSYVQI</sequence>
<protein>
    <recommendedName>
        <fullName evidence="4">Methyl-accepting chemotaxis protein</fullName>
    </recommendedName>
</protein>
<dbReference type="PATRIC" id="fig|251720.4.peg.414"/>
<name>A0A0N8TCN5_PSEA0</name>